<evidence type="ECO:0000313" key="2">
    <source>
        <dbReference type="Proteomes" id="UP000184436"/>
    </source>
</evidence>
<dbReference type="AlphaFoldDB" id="A0A1M5ELG9"/>
<dbReference type="Proteomes" id="UP000184436">
    <property type="component" value="Unassembled WGS sequence"/>
</dbReference>
<dbReference type="InterPro" id="IPR042278">
    <property type="entry name" value="Mfa-like_1_N"/>
</dbReference>
<dbReference type="STRING" id="871325.SAMN05444349_1366"/>
<organism evidence="1 2">
    <name type="scientific">Bacteroides faecichinchillae</name>
    <dbReference type="NCBI Taxonomy" id="871325"/>
    <lineage>
        <taxon>Bacteria</taxon>
        <taxon>Pseudomonadati</taxon>
        <taxon>Bacteroidota</taxon>
        <taxon>Bacteroidia</taxon>
        <taxon>Bacteroidales</taxon>
        <taxon>Bacteroidaceae</taxon>
        <taxon>Bacteroides</taxon>
    </lineage>
</organism>
<accession>A0A1M5ELG9</accession>
<proteinExistence type="predicted"/>
<gene>
    <name evidence="1" type="ORF">SAMN05444349_1366</name>
</gene>
<dbReference type="InterPro" id="IPR025049">
    <property type="entry name" value="Mfa-like_1"/>
</dbReference>
<dbReference type="CDD" id="cd13120">
    <property type="entry name" value="BF2867_like_N"/>
    <property type="match status" value="1"/>
</dbReference>
<sequence>MKKHFELFGAAVIATIVLASCSNDELVKSYSGEAISFSTRMETRAVETTLSTLKDFKVWGDAENYPTFFLENGIATKSTDDNIYNLTTKDGMPVYWPAGVNKIHFWAYGPSDISVKPYIDNTQKKLKEYSLPNSFEKGGSEHKDLVVAYTSAEHTDHGTSVELNFQHALSNINLTLASGDPSKFMVLKGAWFVNAKSQADLNFKSVTEQIDWQLTDNQSATYGVIFSEKAPTITNGSPANIIHKDQKSTDLMPIPQQTAKATLKESTDQGAYILLLCRIMAEHPGEIHQEEGKEGTEENPNATHLHRLFPINDNTDMNAEIYGYTCIPVDFNWSAGTKYTYNLEFCGKTSGGGLYPPINLPEGLPETGDGGITIEPMPDDKNPGDKILENPITFKVTIAEWTNAKDTDIDMN</sequence>
<name>A0A1M5ELG9_9BACE</name>
<dbReference type="EMBL" id="FQVD01000036">
    <property type="protein sequence ID" value="SHF80138.1"/>
    <property type="molecule type" value="Genomic_DNA"/>
</dbReference>
<dbReference type="RefSeq" id="WP_025075964.1">
    <property type="nucleotide sequence ID" value="NZ_FQVD01000036.1"/>
</dbReference>
<dbReference type="Pfam" id="PF13149">
    <property type="entry name" value="Mfa_like_1"/>
    <property type="match status" value="1"/>
</dbReference>
<keyword evidence="2" id="KW-1185">Reference proteome</keyword>
<dbReference type="PROSITE" id="PS51257">
    <property type="entry name" value="PROKAR_LIPOPROTEIN"/>
    <property type="match status" value="1"/>
</dbReference>
<reference evidence="1 2" key="1">
    <citation type="submission" date="2016-11" db="EMBL/GenBank/DDBJ databases">
        <authorList>
            <person name="Jaros S."/>
            <person name="Januszkiewicz K."/>
            <person name="Wedrychowicz H."/>
        </authorList>
    </citation>
    <scope>NUCLEOTIDE SEQUENCE [LARGE SCALE GENOMIC DNA]</scope>
    <source>
        <strain evidence="1 2">DSM 26883</strain>
    </source>
</reference>
<dbReference type="Gene3D" id="2.60.40.2620">
    <property type="entry name" value="Fimbrillin-like"/>
    <property type="match status" value="1"/>
</dbReference>
<evidence type="ECO:0000313" key="1">
    <source>
        <dbReference type="EMBL" id="SHF80138.1"/>
    </source>
</evidence>
<protein>
    <submittedName>
        <fullName evidence="1">Fimbrillin-like</fullName>
    </submittedName>
</protein>